<dbReference type="PRINTS" id="PR00039">
    <property type="entry name" value="HTHLYSR"/>
</dbReference>
<sequence length="315" mass="33992">MPLCYGTSAMNLRQIEIFRAVMLSGGVSDAARTLNVTQPGISRAVKHLEQQLGVRLFQRLKGRLLPTEEARQLFERIQLVYQGVQTVQAFAQSLSDGAHSTVRVVCGPSMSLEVVPRVIAKQLEHTPLARFELEILPSVALVDALVMGHADVGVGAAVIEHPLLRIQRIGHMRMVCIAPRRYGLAAKSSVRMHDISALPFIAFDAHTTQGHLVAQALAKATPPVSPVATVRFARTACSLAEAGVGVALVDELTAANVASNTVDIVPMEPQLRIPVFVASPLNRPVSTLSERFLADTEQVFKASIAAYTARSQQAQ</sequence>
<organism evidence="6 7">
    <name type="scientific">Lampropedia aestuarii</name>
    <dbReference type="NCBI Taxonomy" id="2562762"/>
    <lineage>
        <taxon>Bacteria</taxon>
        <taxon>Pseudomonadati</taxon>
        <taxon>Pseudomonadota</taxon>
        <taxon>Betaproteobacteria</taxon>
        <taxon>Burkholderiales</taxon>
        <taxon>Comamonadaceae</taxon>
        <taxon>Lampropedia</taxon>
    </lineage>
</organism>
<reference evidence="6 7" key="1">
    <citation type="submission" date="2019-04" db="EMBL/GenBank/DDBJ databases">
        <title>Lampropedia sp YIM MLB12 draf genome.</title>
        <authorList>
            <person name="Wang Y.-X."/>
        </authorList>
    </citation>
    <scope>NUCLEOTIDE SEQUENCE [LARGE SCALE GENOMIC DNA]</scope>
    <source>
        <strain evidence="6 7">YIM MLB12</strain>
    </source>
</reference>
<keyword evidence="3" id="KW-0238">DNA-binding</keyword>
<dbReference type="Gene3D" id="1.10.10.10">
    <property type="entry name" value="Winged helix-like DNA-binding domain superfamily/Winged helix DNA-binding domain"/>
    <property type="match status" value="1"/>
</dbReference>
<dbReference type="GO" id="GO:0043565">
    <property type="term" value="F:sequence-specific DNA binding"/>
    <property type="evidence" value="ECO:0007669"/>
    <property type="project" value="TreeGrafter"/>
</dbReference>
<evidence type="ECO:0000256" key="1">
    <source>
        <dbReference type="ARBA" id="ARBA00009437"/>
    </source>
</evidence>
<evidence type="ECO:0000313" key="7">
    <source>
        <dbReference type="Proteomes" id="UP000306236"/>
    </source>
</evidence>
<keyword evidence="4" id="KW-0804">Transcription</keyword>
<evidence type="ECO:0000313" key="6">
    <source>
        <dbReference type="EMBL" id="THJ34521.1"/>
    </source>
</evidence>
<dbReference type="PANTHER" id="PTHR30427">
    <property type="entry name" value="TRANSCRIPTIONAL ACTIVATOR PROTEIN LYSR"/>
    <property type="match status" value="1"/>
</dbReference>
<name>A0A4S5BTX0_9BURK</name>
<comment type="caution">
    <text evidence="6">The sequence shown here is derived from an EMBL/GenBank/DDBJ whole genome shotgun (WGS) entry which is preliminary data.</text>
</comment>
<proteinExistence type="inferred from homology"/>
<dbReference type="Pfam" id="PF00126">
    <property type="entry name" value="HTH_1"/>
    <property type="match status" value="1"/>
</dbReference>
<dbReference type="GO" id="GO:0003700">
    <property type="term" value="F:DNA-binding transcription factor activity"/>
    <property type="evidence" value="ECO:0007669"/>
    <property type="project" value="InterPro"/>
</dbReference>
<protein>
    <submittedName>
        <fullName evidence="6">LysR family transcriptional regulator</fullName>
    </submittedName>
</protein>
<dbReference type="InterPro" id="IPR036390">
    <property type="entry name" value="WH_DNA-bd_sf"/>
</dbReference>
<dbReference type="Gene3D" id="3.40.190.290">
    <property type="match status" value="1"/>
</dbReference>
<dbReference type="InterPro" id="IPR000847">
    <property type="entry name" value="LysR_HTH_N"/>
</dbReference>
<feature type="domain" description="HTH lysR-type" evidence="5">
    <location>
        <begin position="10"/>
        <end position="67"/>
    </location>
</feature>
<dbReference type="Pfam" id="PF03466">
    <property type="entry name" value="LysR_substrate"/>
    <property type="match status" value="1"/>
</dbReference>
<dbReference type="SUPFAM" id="SSF46785">
    <property type="entry name" value="Winged helix' DNA-binding domain"/>
    <property type="match status" value="1"/>
</dbReference>
<dbReference type="SUPFAM" id="SSF53850">
    <property type="entry name" value="Periplasmic binding protein-like II"/>
    <property type="match status" value="1"/>
</dbReference>
<dbReference type="InterPro" id="IPR005119">
    <property type="entry name" value="LysR_subst-bd"/>
</dbReference>
<dbReference type="Proteomes" id="UP000306236">
    <property type="component" value="Unassembled WGS sequence"/>
</dbReference>
<evidence type="ECO:0000256" key="2">
    <source>
        <dbReference type="ARBA" id="ARBA00023015"/>
    </source>
</evidence>
<accession>A0A4S5BTX0</accession>
<dbReference type="PROSITE" id="PS50931">
    <property type="entry name" value="HTH_LYSR"/>
    <property type="match status" value="1"/>
</dbReference>
<gene>
    <name evidence="6" type="ORF">E8K88_05875</name>
</gene>
<keyword evidence="7" id="KW-1185">Reference proteome</keyword>
<comment type="similarity">
    <text evidence="1">Belongs to the LysR transcriptional regulatory family.</text>
</comment>
<evidence type="ECO:0000256" key="4">
    <source>
        <dbReference type="ARBA" id="ARBA00023163"/>
    </source>
</evidence>
<dbReference type="GO" id="GO:0010628">
    <property type="term" value="P:positive regulation of gene expression"/>
    <property type="evidence" value="ECO:0007669"/>
    <property type="project" value="TreeGrafter"/>
</dbReference>
<keyword evidence="2" id="KW-0805">Transcription regulation</keyword>
<dbReference type="EMBL" id="SSWX01000006">
    <property type="protein sequence ID" value="THJ34521.1"/>
    <property type="molecule type" value="Genomic_DNA"/>
</dbReference>
<dbReference type="OrthoDB" id="110033at2"/>
<dbReference type="AlphaFoldDB" id="A0A4S5BTX0"/>
<dbReference type="PANTHER" id="PTHR30427:SF1">
    <property type="entry name" value="TRANSCRIPTIONAL ACTIVATOR PROTEIN LYSR"/>
    <property type="match status" value="1"/>
</dbReference>
<evidence type="ECO:0000256" key="3">
    <source>
        <dbReference type="ARBA" id="ARBA00023125"/>
    </source>
</evidence>
<evidence type="ECO:0000259" key="5">
    <source>
        <dbReference type="PROSITE" id="PS50931"/>
    </source>
</evidence>
<dbReference type="InterPro" id="IPR036388">
    <property type="entry name" value="WH-like_DNA-bd_sf"/>
</dbReference>